<organism evidence="1 2">
    <name type="scientific">Paenibacillus lemnae</name>
    <dbReference type="NCBI Taxonomy" id="1330551"/>
    <lineage>
        <taxon>Bacteria</taxon>
        <taxon>Bacillati</taxon>
        <taxon>Bacillota</taxon>
        <taxon>Bacilli</taxon>
        <taxon>Bacillales</taxon>
        <taxon>Paenibacillaceae</taxon>
        <taxon>Paenibacillus</taxon>
    </lineage>
</organism>
<gene>
    <name evidence="1" type="ORF">HII30_04270</name>
</gene>
<reference evidence="1 2" key="1">
    <citation type="submission" date="2020-04" db="EMBL/GenBank/DDBJ databases">
        <title>Paenibacillus algicola sp. nov., a novel marine bacterium producing alginate lyase.</title>
        <authorList>
            <person name="Huang H."/>
        </authorList>
    </citation>
    <scope>NUCLEOTIDE SEQUENCE [LARGE SCALE GENOMIC DNA]</scope>
    <source>
        <strain evidence="1 2">L7-75</strain>
    </source>
</reference>
<dbReference type="AlphaFoldDB" id="A0A848M5X7"/>
<protein>
    <submittedName>
        <fullName evidence="1">Uncharacterized protein</fullName>
    </submittedName>
</protein>
<dbReference type="EMBL" id="JABBPN010000003">
    <property type="protein sequence ID" value="NMO95004.1"/>
    <property type="molecule type" value="Genomic_DNA"/>
</dbReference>
<comment type="caution">
    <text evidence="1">The sequence shown here is derived from an EMBL/GenBank/DDBJ whole genome shotgun (WGS) entry which is preliminary data.</text>
</comment>
<evidence type="ECO:0000313" key="1">
    <source>
        <dbReference type="EMBL" id="NMO95004.1"/>
    </source>
</evidence>
<evidence type="ECO:0000313" key="2">
    <source>
        <dbReference type="Proteomes" id="UP000565468"/>
    </source>
</evidence>
<dbReference type="Proteomes" id="UP000565468">
    <property type="component" value="Unassembled WGS sequence"/>
</dbReference>
<dbReference type="RefSeq" id="WP_169503780.1">
    <property type="nucleotide sequence ID" value="NZ_JABBPN010000003.1"/>
</dbReference>
<proteinExistence type="predicted"/>
<accession>A0A848M5X7</accession>
<keyword evidence="2" id="KW-1185">Reference proteome</keyword>
<sequence>MINHDFKKWLQLAETVITKVPDSPTLICPKCSGHRVKYEFIGDRQKNAGYFLIWCNDCLEGIHISRVDIPIQAKIIPFGAPSEVTSHIPNFKKINP</sequence>
<name>A0A848M5X7_PAELE</name>